<dbReference type="InterPro" id="IPR000873">
    <property type="entry name" value="AMP-dep_synth/lig_dom"/>
</dbReference>
<reference evidence="6" key="2">
    <citation type="submission" date="2020-02" db="EMBL/GenBank/DDBJ databases">
        <authorList>
            <person name="Matsumoto Y."/>
            <person name="Motooka D."/>
            <person name="Nakamura S."/>
        </authorList>
    </citation>
    <scope>NUCLEOTIDE SEQUENCE</scope>
    <source>
        <strain evidence="6">JCM 13671</strain>
    </source>
</reference>
<reference evidence="6" key="1">
    <citation type="journal article" date="2019" name="Emerg. Microbes Infect.">
        <title>Comprehensive subspecies identification of 175 nontuberculous mycobacteria species based on 7547 genomic profiles.</title>
        <authorList>
            <person name="Matsumoto Y."/>
            <person name="Kinjo T."/>
            <person name="Motooka D."/>
            <person name="Nabeya D."/>
            <person name="Jung N."/>
            <person name="Uechi K."/>
            <person name="Horii T."/>
            <person name="Iida T."/>
            <person name="Fujita J."/>
            <person name="Nakamura S."/>
        </authorList>
    </citation>
    <scope>NUCLEOTIDE SEQUENCE [LARGE SCALE GENOMIC DNA]</scope>
    <source>
        <strain evidence="6">JCM 13671</strain>
    </source>
</reference>
<keyword evidence="4" id="KW-0443">Lipid metabolism</keyword>
<dbReference type="PANTHER" id="PTHR22754:SF32">
    <property type="entry name" value="DISCO-INTERACTING PROTEIN 2"/>
    <property type="match status" value="1"/>
</dbReference>
<dbReference type="InterPro" id="IPR045851">
    <property type="entry name" value="AMP-bd_C_sf"/>
</dbReference>
<dbReference type="OrthoDB" id="3671040at2"/>
<name>A0A7I7XX40_9MYCO</name>
<dbReference type="GO" id="GO:0070566">
    <property type="term" value="F:adenylyltransferase activity"/>
    <property type="evidence" value="ECO:0007669"/>
    <property type="project" value="TreeGrafter"/>
</dbReference>
<dbReference type="Gene3D" id="3.30.300.30">
    <property type="match status" value="1"/>
</dbReference>
<protein>
    <submittedName>
        <fullName evidence="6">Putative fatty-acid--CoA ligase fadD25</fullName>
    </submittedName>
</protein>
<feature type="domain" description="AMP-dependent synthetase/ligase" evidence="5">
    <location>
        <begin position="11"/>
        <end position="413"/>
    </location>
</feature>
<dbReference type="PANTHER" id="PTHR22754">
    <property type="entry name" value="DISCO-INTERACTING PROTEIN 2 DIP2 -RELATED"/>
    <property type="match status" value="1"/>
</dbReference>
<dbReference type="NCBIfam" id="NF004509">
    <property type="entry name" value="PRK05850.1"/>
    <property type="match status" value="1"/>
</dbReference>
<dbReference type="SUPFAM" id="SSF56801">
    <property type="entry name" value="Acetyl-CoA synthetase-like"/>
    <property type="match status" value="1"/>
</dbReference>
<dbReference type="EMBL" id="AP022612">
    <property type="protein sequence ID" value="BBZ33886.1"/>
    <property type="molecule type" value="Genomic_DNA"/>
</dbReference>
<proteinExistence type="inferred from homology"/>
<comment type="similarity">
    <text evidence="1">Belongs to the ATP-dependent AMP-binding enzyme family.</text>
</comment>
<evidence type="ECO:0000256" key="1">
    <source>
        <dbReference type="ARBA" id="ARBA00006432"/>
    </source>
</evidence>
<dbReference type="Gene3D" id="3.40.50.12780">
    <property type="entry name" value="N-terminal domain of ligase-like"/>
    <property type="match status" value="1"/>
</dbReference>
<sequence length="587" mass="63113">MIASSLTGVLRERAGLQPGDPAFTFIDYESDWDGVQETLSWAQMYLRVKNLAVKLREVATVGDRAVILAPQSMEYVIAFLGAIEAGLIAVPLSTPMVGAHDDRVNAVLADAAPTVLLTTSAVNETVTPYAKAAEGRPTPTVLAVDTLDLDTRSGGRLKRETLPDTAYLQYTSGSTRTPAGVMVSNRNLAVNFEQMMGGFYPDYNRVPPADSTVVSWLPFYHDMGLLLGIVAPILGGWHSVLMSPLSFLARPARWMRLVGTHTHALTAAPNFAFDLAATRTTDEDLQGCDFSNVLSIMSGAERVHEVTVRRYTERFARFNLPPKVIRPSYGLAEATLYVQTRSPGQPPQVVHFEPEKLSAGNADRAATGTALISYGTPDSPLVRIVDPDHGTESPAGVIGEIWVHGENVCAGYWNKPEETERTFGGTLVDASADTPAEKWLRTGDLGFLSEGELFIIGRMKDLLIIRGRNLYPDDIEASVSVITRGRVAAVAVPDDTTEKLVVIAEVKNKGLDAAEMAERLEAIKGEVASVISTAHGVAVADVVLVAQGSIPITTSGKTRRSASLERYRAGEFTRLDAAVLAGAPAGR</sequence>
<dbReference type="FunFam" id="3.40.50.12780:FF:000013">
    <property type="entry name" value="Long-chain-fatty-acid--AMP ligase FadD32"/>
    <property type="match status" value="1"/>
</dbReference>
<evidence type="ECO:0000256" key="2">
    <source>
        <dbReference type="ARBA" id="ARBA00022598"/>
    </source>
</evidence>
<keyword evidence="3" id="KW-0276">Fatty acid metabolism</keyword>
<evidence type="ECO:0000256" key="4">
    <source>
        <dbReference type="ARBA" id="ARBA00023098"/>
    </source>
</evidence>
<dbReference type="GO" id="GO:0006633">
    <property type="term" value="P:fatty acid biosynthetic process"/>
    <property type="evidence" value="ECO:0007669"/>
    <property type="project" value="TreeGrafter"/>
</dbReference>
<dbReference type="FunFam" id="3.30.300.30:FF:000016">
    <property type="entry name" value="Fatty-acid-CoA ligase FadD26"/>
    <property type="match status" value="1"/>
</dbReference>
<organism evidence="6 7">
    <name type="scientific">Mycolicibacterium confluentis</name>
    <dbReference type="NCBI Taxonomy" id="28047"/>
    <lineage>
        <taxon>Bacteria</taxon>
        <taxon>Bacillati</taxon>
        <taxon>Actinomycetota</taxon>
        <taxon>Actinomycetes</taxon>
        <taxon>Mycobacteriales</taxon>
        <taxon>Mycobacteriaceae</taxon>
        <taxon>Mycolicibacterium</taxon>
    </lineage>
</organism>
<dbReference type="GO" id="GO:0071766">
    <property type="term" value="P:Actinobacterium-type cell wall biogenesis"/>
    <property type="evidence" value="ECO:0007669"/>
    <property type="project" value="UniProtKB-ARBA"/>
</dbReference>
<dbReference type="RefSeq" id="WP_109788620.1">
    <property type="nucleotide sequence ID" value="NZ_AP022612.1"/>
</dbReference>
<dbReference type="GO" id="GO:0005886">
    <property type="term" value="C:plasma membrane"/>
    <property type="evidence" value="ECO:0007669"/>
    <property type="project" value="TreeGrafter"/>
</dbReference>
<dbReference type="GO" id="GO:0016874">
    <property type="term" value="F:ligase activity"/>
    <property type="evidence" value="ECO:0007669"/>
    <property type="project" value="UniProtKB-KW"/>
</dbReference>
<evidence type="ECO:0000259" key="5">
    <source>
        <dbReference type="Pfam" id="PF00501"/>
    </source>
</evidence>
<keyword evidence="2 6" id="KW-0436">Ligase</keyword>
<dbReference type="Proteomes" id="UP000466931">
    <property type="component" value="Chromosome"/>
</dbReference>
<accession>A0A7I7XX40</accession>
<gene>
    <name evidence="6" type="primary">fadD25</name>
    <name evidence="6" type="ORF">MCNF_24910</name>
</gene>
<keyword evidence="7" id="KW-1185">Reference proteome</keyword>
<dbReference type="CDD" id="cd05931">
    <property type="entry name" value="FAAL"/>
    <property type="match status" value="1"/>
</dbReference>
<dbReference type="InterPro" id="IPR042099">
    <property type="entry name" value="ANL_N_sf"/>
</dbReference>
<evidence type="ECO:0000313" key="7">
    <source>
        <dbReference type="Proteomes" id="UP000466931"/>
    </source>
</evidence>
<evidence type="ECO:0000256" key="3">
    <source>
        <dbReference type="ARBA" id="ARBA00022832"/>
    </source>
</evidence>
<dbReference type="Pfam" id="PF00501">
    <property type="entry name" value="AMP-binding"/>
    <property type="match status" value="1"/>
</dbReference>
<evidence type="ECO:0000313" key="6">
    <source>
        <dbReference type="EMBL" id="BBZ33886.1"/>
    </source>
</evidence>
<dbReference type="AlphaFoldDB" id="A0A7I7XX40"/>
<dbReference type="InterPro" id="IPR040097">
    <property type="entry name" value="FAAL/FAAC"/>
</dbReference>